<gene>
    <name evidence="3" type="ORF">WMO39_01070</name>
</gene>
<dbReference type="CDD" id="cd00429">
    <property type="entry name" value="RPE"/>
    <property type="match status" value="1"/>
</dbReference>
<dbReference type="InterPro" id="IPR013785">
    <property type="entry name" value="Aldolase_TIM"/>
</dbReference>
<dbReference type="InterPro" id="IPR011060">
    <property type="entry name" value="RibuloseP-bd_barrel"/>
</dbReference>
<name>A0ABV1F6D0_9FIRM</name>
<dbReference type="PANTHER" id="PTHR11749">
    <property type="entry name" value="RIBULOSE-5-PHOSPHATE-3-EPIMERASE"/>
    <property type="match status" value="1"/>
</dbReference>
<keyword evidence="2" id="KW-0413">Isomerase</keyword>
<reference evidence="3 4" key="1">
    <citation type="submission" date="2024-03" db="EMBL/GenBank/DDBJ databases">
        <title>Human intestinal bacterial collection.</title>
        <authorList>
            <person name="Pauvert C."/>
            <person name="Hitch T.C.A."/>
            <person name="Clavel T."/>
        </authorList>
    </citation>
    <scope>NUCLEOTIDE SEQUENCE [LARGE SCALE GENOMIC DNA]</scope>
    <source>
        <strain evidence="3 4">CLA-JM-H38</strain>
    </source>
</reference>
<organism evidence="3 4">
    <name type="scientific">Ruminococcoides intestinale</name>
    <dbReference type="NCBI Taxonomy" id="3133162"/>
    <lineage>
        <taxon>Bacteria</taxon>
        <taxon>Bacillati</taxon>
        <taxon>Bacillota</taxon>
        <taxon>Clostridia</taxon>
        <taxon>Eubacteriales</taxon>
        <taxon>Oscillospiraceae</taxon>
        <taxon>Ruminococcoides</taxon>
    </lineage>
</organism>
<comment type="caution">
    <text evidence="3">The sequence shown here is derived from an EMBL/GenBank/DDBJ whole genome shotgun (WGS) entry which is preliminary data.</text>
</comment>
<evidence type="ECO:0000313" key="4">
    <source>
        <dbReference type="Proteomes" id="UP001490816"/>
    </source>
</evidence>
<evidence type="ECO:0000256" key="1">
    <source>
        <dbReference type="ARBA" id="ARBA00022723"/>
    </source>
</evidence>
<protein>
    <submittedName>
        <fullName evidence="3">Ribulose phosphate epimerase</fullName>
    </submittedName>
</protein>
<dbReference type="InterPro" id="IPR000056">
    <property type="entry name" value="Ribul_P_3_epim-like"/>
</dbReference>
<dbReference type="RefSeq" id="WP_015523246.1">
    <property type="nucleotide sequence ID" value="NZ_JBBMEZ010000002.1"/>
</dbReference>
<accession>A0ABV1F6D0</accession>
<evidence type="ECO:0000313" key="3">
    <source>
        <dbReference type="EMBL" id="MEQ2468924.1"/>
    </source>
</evidence>
<dbReference type="Gene3D" id="3.20.20.70">
    <property type="entry name" value="Aldolase class I"/>
    <property type="match status" value="1"/>
</dbReference>
<dbReference type="Pfam" id="PF00834">
    <property type="entry name" value="Ribul_P_3_epim"/>
    <property type="match status" value="1"/>
</dbReference>
<evidence type="ECO:0000256" key="2">
    <source>
        <dbReference type="ARBA" id="ARBA00023235"/>
    </source>
</evidence>
<dbReference type="SUPFAM" id="SSF51366">
    <property type="entry name" value="Ribulose-phoshate binding barrel"/>
    <property type="match status" value="1"/>
</dbReference>
<sequence>MRKLMIAPSVGCCDLFHVEEQVKLINEKSDYLHMDIKDGVYVPSYGIGPDYLDYLNKHVENLKPMDAHLMVKHPQQYLETFAKAGAAYITPHTDCIEGDAFVTIHKIKELGCKAGVALSPSVPLSTIEYYLPLLDKVTIMIVDPGIAGQPVDPQMFVKINQLAKIRKERGLNFLIEADGSMNSSLYRPLYEAGADLVILGPPALWNKDTDFNKAWDIMESELERELDGAERKI</sequence>
<keyword evidence="4" id="KW-1185">Reference proteome</keyword>
<proteinExistence type="predicted"/>
<dbReference type="EMBL" id="JBBMEZ010000002">
    <property type="protein sequence ID" value="MEQ2468924.1"/>
    <property type="molecule type" value="Genomic_DNA"/>
</dbReference>
<keyword evidence="1" id="KW-0479">Metal-binding</keyword>
<dbReference type="Proteomes" id="UP001490816">
    <property type="component" value="Unassembled WGS sequence"/>
</dbReference>